<feature type="domain" description="Cadherin" evidence="13">
    <location>
        <begin position="629"/>
        <end position="729"/>
    </location>
</feature>
<reference evidence="15" key="1">
    <citation type="submission" date="2022-11" db="UniProtKB">
        <authorList>
            <consortium name="WormBaseParasite"/>
        </authorList>
    </citation>
    <scope>IDENTIFICATION</scope>
</reference>
<dbReference type="Pfam" id="PF00028">
    <property type="entry name" value="Cadherin"/>
    <property type="match status" value="9"/>
</dbReference>
<evidence type="ECO:0000256" key="5">
    <source>
        <dbReference type="ARBA" id="ARBA00022737"/>
    </source>
</evidence>
<organism evidence="14 15">
    <name type="scientific">Romanomermis culicivorax</name>
    <name type="common">Nematode worm</name>
    <dbReference type="NCBI Taxonomy" id="13658"/>
    <lineage>
        <taxon>Eukaryota</taxon>
        <taxon>Metazoa</taxon>
        <taxon>Ecdysozoa</taxon>
        <taxon>Nematoda</taxon>
        <taxon>Enoplea</taxon>
        <taxon>Dorylaimia</taxon>
        <taxon>Mermithida</taxon>
        <taxon>Mermithoidea</taxon>
        <taxon>Mermithidae</taxon>
        <taxon>Romanomermis</taxon>
    </lineage>
</organism>
<evidence type="ECO:0000256" key="2">
    <source>
        <dbReference type="ARBA" id="ARBA00022475"/>
    </source>
</evidence>
<dbReference type="FunFam" id="2.60.40.60:FF:000092">
    <property type="entry name" value="Protocadherin 8"/>
    <property type="match status" value="1"/>
</dbReference>
<keyword evidence="9" id="KW-0472">Membrane</keyword>
<feature type="domain" description="Cadherin" evidence="13">
    <location>
        <begin position="730"/>
        <end position="838"/>
    </location>
</feature>
<keyword evidence="7" id="KW-0130">Cell adhesion</keyword>
<dbReference type="PROSITE" id="PS00232">
    <property type="entry name" value="CADHERIN_1"/>
    <property type="match status" value="5"/>
</dbReference>
<keyword evidence="2" id="KW-1003">Cell membrane</keyword>
<dbReference type="PROSITE" id="PS50268">
    <property type="entry name" value="CADHERIN_2"/>
    <property type="match status" value="12"/>
</dbReference>
<feature type="domain" description="Cadherin" evidence="13">
    <location>
        <begin position="839"/>
        <end position="948"/>
    </location>
</feature>
<evidence type="ECO:0000256" key="6">
    <source>
        <dbReference type="ARBA" id="ARBA00022837"/>
    </source>
</evidence>
<comment type="subcellular location">
    <subcellularLocation>
        <location evidence="1">Cell membrane</location>
        <topology evidence="1">Single-pass membrane protein</topology>
    </subcellularLocation>
</comment>
<dbReference type="InterPro" id="IPR015919">
    <property type="entry name" value="Cadherin-like_sf"/>
</dbReference>
<keyword evidence="10" id="KW-0325">Glycoprotein</keyword>
<dbReference type="PANTHER" id="PTHR24026">
    <property type="entry name" value="FAT ATYPICAL CADHERIN-RELATED"/>
    <property type="match status" value="1"/>
</dbReference>
<feature type="compositionally biased region" description="Polar residues" evidence="12">
    <location>
        <begin position="1444"/>
        <end position="1454"/>
    </location>
</feature>
<evidence type="ECO:0000259" key="13">
    <source>
        <dbReference type="PROSITE" id="PS50268"/>
    </source>
</evidence>
<evidence type="ECO:0000256" key="4">
    <source>
        <dbReference type="ARBA" id="ARBA00022729"/>
    </source>
</evidence>
<keyword evidence="14" id="KW-1185">Reference proteome</keyword>
<evidence type="ECO:0000256" key="9">
    <source>
        <dbReference type="ARBA" id="ARBA00023136"/>
    </source>
</evidence>
<dbReference type="PRINTS" id="PR00205">
    <property type="entry name" value="CADHERIN"/>
</dbReference>
<dbReference type="FunFam" id="2.60.40.60:FF:000080">
    <property type="entry name" value="FAT atypical cadherin 1"/>
    <property type="match status" value="1"/>
</dbReference>
<feature type="domain" description="Cadherin" evidence="13">
    <location>
        <begin position="93"/>
        <end position="195"/>
    </location>
</feature>
<feature type="domain" description="Cadherin" evidence="13">
    <location>
        <begin position="317"/>
        <end position="415"/>
    </location>
</feature>
<accession>A0A915J6R9</accession>
<dbReference type="FunFam" id="2.60.40.60:FF:000033">
    <property type="entry name" value="FAT atypical cadherin 1"/>
    <property type="match status" value="1"/>
</dbReference>
<feature type="region of interest" description="Disordered" evidence="12">
    <location>
        <begin position="1442"/>
        <end position="1463"/>
    </location>
</feature>
<feature type="domain" description="Cadherin" evidence="13">
    <location>
        <begin position="972"/>
        <end position="1065"/>
    </location>
</feature>
<name>A0A915J6R9_ROMCU</name>
<evidence type="ECO:0000256" key="10">
    <source>
        <dbReference type="ARBA" id="ARBA00023180"/>
    </source>
</evidence>
<dbReference type="Gene3D" id="2.60.40.60">
    <property type="entry name" value="Cadherins"/>
    <property type="match status" value="12"/>
</dbReference>
<feature type="domain" description="Cadherin" evidence="13">
    <location>
        <begin position="1170"/>
        <end position="1304"/>
    </location>
</feature>
<dbReference type="SUPFAM" id="SSF49313">
    <property type="entry name" value="Cadherin-like"/>
    <property type="match status" value="12"/>
</dbReference>
<protein>
    <submittedName>
        <fullName evidence="15">Cadherin domain-containing protein</fullName>
    </submittedName>
</protein>
<keyword evidence="3" id="KW-0812">Transmembrane</keyword>
<evidence type="ECO:0000256" key="1">
    <source>
        <dbReference type="ARBA" id="ARBA00004162"/>
    </source>
</evidence>
<proteinExistence type="predicted"/>
<dbReference type="Proteomes" id="UP000887565">
    <property type="component" value="Unplaced"/>
</dbReference>
<feature type="domain" description="Cadherin" evidence="13">
    <location>
        <begin position="526"/>
        <end position="629"/>
    </location>
</feature>
<feature type="domain" description="Cadherin" evidence="13">
    <location>
        <begin position="18"/>
        <end position="91"/>
    </location>
</feature>
<dbReference type="OMA" id="SVEENWP"/>
<dbReference type="InterPro" id="IPR020894">
    <property type="entry name" value="Cadherin_CS"/>
</dbReference>
<feature type="domain" description="Cadherin" evidence="13">
    <location>
        <begin position="196"/>
        <end position="301"/>
    </location>
</feature>
<feature type="domain" description="Cadherin" evidence="13">
    <location>
        <begin position="418"/>
        <end position="525"/>
    </location>
</feature>
<keyword evidence="8" id="KW-1133">Transmembrane helix</keyword>
<evidence type="ECO:0000313" key="15">
    <source>
        <dbReference type="WBParaSite" id="nRc.2.0.1.t22146-RA"/>
    </source>
</evidence>
<dbReference type="WBParaSite" id="nRc.2.0.1.t22146-RA">
    <property type="protein sequence ID" value="nRc.2.0.1.t22146-RA"/>
    <property type="gene ID" value="nRc.2.0.1.g22146"/>
</dbReference>
<evidence type="ECO:0000256" key="3">
    <source>
        <dbReference type="ARBA" id="ARBA00022692"/>
    </source>
</evidence>
<evidence type="ECO:0000256" key="11">
    <source>
        <dbReference type="PROSITE-ProRule" id="PRU00043"/>
    </source>
</evidence>
<dbReference type="CDD" id="cd11304">
    <property type="entry name" value="Cadherin_repeat"/>
    <property type="match status" value="12"/>
</dbReference>
<evidence type="ECO:0000256" key="12">
    <source>
        <dbReference type="SAM" id="MobiDB-lite"/>
    </source>
</evidence>
<keyword evidence="5" id="KW-0677">Repeat</keyword>
<dbReference type="GO" id="GO:0007156">
    <property type="term" value="P:homophilic cell adhesion via plasma membrane adhesion molecules"/>
    <property type="evidence" value="ECO:0007669"/>
    <property type="project" value="InterPro"/>
</dbReference>
<dbReference type="FunFam" id="2.60.40.60:FF:000116">
    <property type="entry name" value="Dachsous cadherin-related 2"/>
    <property type="match status" value="1"/>
</dbReference>
<sequence>MFDFWIIKRIRSIQSSGILFYISSGHKINDSVKFSLDEKTGQLSTNSKLDREEQQSYVLTVYVRDGEHASKYDVASVIVTLLDENDNAPKIASSSCYPFSVPEGRSFGNLSTIVAVDRDSGQNGEIEYSLEGNSDGNFFIDSSSGQLSCRALDREKISFYDLAILATDKGYPKRLTDRCNLRITVLDDNDNDPIFDPNSYNFEIPENLPLGSNIKKPVSATDKDEGLNGFLTFNILNESSGTFDIDSRSGQIKLIRHLSYGKQQNYSFRVEAVDHGQPQSRKSSAVVFVRITDVNDNAPFFSSVPLSFKADAFVRSGQRIAKVTAKDADGPGPNSDVYYSFVNKTENHQQFSINPSTGVISVKRDLNFRPGTVVYLRIFASDKGQQGPLKSMGVVQILVRDSSFFGGTIASQPVVKFDKEKYEVTIVENASSKKQVVRVGVLAPVKDVIFGIIWGNEDKAFAIEAKTGKIFVSDNKNLKWSPGRIRRLIVEAAANFRPEHGSQANMAYAEVLVYLEDSNDHSPQFVQQRYFTSIREGMPSGTFVSQVMAVDHDAGENAQISYSIVGGNLDSAFRIDTKGVIRTNAQLDREIVDRYILTINSADFGTPVRTSSVILDVQINDVNDNKPSFPSFSTINLTENAEVGTYVTTIGANDVDIYPPLVYSFMPSGNPENFFGLNTFSGRLILIKPLDHEKQGQHNLKIQASDGLHNTSTNLKIEVLDENDNSPIFDQQFYQISIPIGTKIDSNIGRVKAKDSDSGKNAEISFRLFSDDSSSLNLWVDSSTGNIYLNSSITSEMQQVPLSEFKVEAKDKGQPPKSSLATVHVQIVNDLVKIRPQFLNATYRFVVREDVPVHSRIGTLTTDLEASYSQFQIVDQKFIVDSHQDDATFFIDSDGNLILLKNLDRESKSVYQFDVRLLVKTTNQKNSDRALCSVYIEIEDANDNSPQFNQLFYQILIDDQFFDQNSGKIRDVSLLKISAQDEDSGENGMIFYELSSGQASDKFRIDPDTGHFMVKNMSSLVTESSASASAFKLIVKASDRGKPSRSSFTSVEVKVDIRKNRISIFFPLSLYLGRIYENEKPGTHVIFTATALCSEGCNKSIFAYSISGDDAAFFHMDPKLGDLYSAISFDYEARTSFNIALNVRDVENRTASANAQILVKGKDEFAPAFSQPWYEFRVDFQMNVGDMAGAVYATDRDLGFDGQVTFNLKKQNSYFAVSPETGTILVTRSLLFLKKVFDKNFTNLPQDDAKHLLDNQVDFETRKIILRIVAYSGSDPSSGQVNETMAFVTLGDFNLSLLSTSGQITSLTVVLVLVVLSIMWRTKCKLDYSNKPNSCRKISYPKRKKNQSSIFGGERIDLNLDIYHDKILNANDGNARKVFQSALNNSSKRKFDKQILDATSSSSQQKGGGSDKVWTCCQISSMASDKFVCECKNSTIRSTKRSRNLTTTSNVSKKSSGRDSVIV</sequence>
<dbReference type="InterPro" id="IPR002126">
    <property type="entry name" value="Cadherin-like_dom"/>
</dbReference>
<keyword evidence="4" id="KW-0732">Signal</keyword>
<dbReference type="PANTHER" id="PTHR24026:SF136">
    <property type="entry name" value="PROTOCADHERIN-23"/>
    <property type="match status" value="1"/>
</dbReference>
<dbReference type="GO" id="GO:0005509">
    <property type="term" value="F:calcium ion binding"/>
    <property type="evidence" value="ECO:0007669"/>
    <property type="project" value="UniProtKB-UniRule"/>
</dbReference>
<keyword evidence="6 11" id="KW-0106">Calcium</keyword>
<feature type="domain" description="Cadherin" evidence="13">
    <location>
        <begin position="1067"/>
        <end position="1169"/>
    </location>
</feature>
<evidence type="ECO:0000313" key="14">
    <source>
        <dbReference type="Proteomes" id="UP000887565"/>
    </source>
</evidence>
<dbReference type="GO" id="GO:0005886">
    <property type="term" value="C:plasma membrane"/>
    <property type="evidence" value="ECO:0007669"/>
    <property type="project" value="UniProtKB-SubCell"/>
</dbReference>
<evidence type="ECO:0000256" key="8">
    <source>
        <dbReference type="ARBA" id="ARBA00022989"/>
    </source>
</evidence>
<dbReference type="SMART" id="SM00112">
    <property type="entry name" value="CA"/>
    <property type="match status" value="12"/>
</dbReference>
<evidence type="ECO:0000256" key="7">
    <source>
        <dbReference type="ARBA" id="ARBA00022889"/>
    </source>
</evidence>